<keyword evidence="2" id="KW-0472">Membrane</keyword>
<proteinExistence type="predicted"/>
<dbReference type="EMBL" id="JALLPJ020001357">
    <property type="protein sequence ID" value="KAL3767869.1"/>
    <property type="molecule type" value="Genomic_DNA"/>
</dbReference>
<evidence type="ECO:0008006" key="5">
    <source>
        <dbReference type="Google" id="ProtNLM"/>
    </source>
</evidence>
<keyword evidence="2" id="KW-1133">Transmembrane helix</keyword>
<reference evidence="3 4" key="1">
    <citation type="submission" date="2024-10" db="EMBL/GenBank/DDBJ databases">
        <title>Updated reference genomes for cyclostephanoid diatoms.</title>
        <authorList>
            <person name="Roberts W.R."/>
            <person name="Alverson A.J."/>
        </authorList>
    </citation>
    <scope>NUCLEOTIDE SEQUENCE [LARGE SCALE GENOMIC DNA]</scope>
    <source>
        <strain evidence="3 4">AJA010-31</strain>
    </source>
</reference>
<comment type="caution">
    <text evidence="3">The sequence shown here is derived from an EMBL/GenBank/DDBJ whole genome shotgun (WGS) entry which is preliminary data.</text>
</comment>
<evidence type="ECO:0000313" key="3">
    <source>
        <dbReference type="EMBL" id="KAL3767869.1"/>
    </source>
</evidence>
<feature type="transmembrane region" description="Helical" evidence="2">
    <location>
        <begin position="33"/>
        <end position="54"/>
    </location>
</feature>
<evidence type="ECO:0000313" key="4">
    <source>
        <dbReference type="Proteomes" id="UP001530400"/>
    </source>
</evidence>
<protein>
    <recommendedName>
        <fullName evidence="5">Transmembrane protein</fullName>
    </recommendedName>
</protein>
<keyword evidence="4" id="KW-1185">Reference proteome</keyword>
<keyword evidence="2" id="KW-0812">Transmembrane</keyword>
<feature type="region of interest" description="Disordered" evidence="1">
    <location>
        <begin position="122"/>
        <end position="149"/>
    </location>
</feature>
<gene>
    <name evidence="3" type="ORF">ACHAWO_013688</name>
</gene>
<sequence>MDALTRTLRTFHEKHEKLKTTVHTAWRYPLPKWGQYAMGCFYASIPLVGGWYIMQWAISKSVEEIGERGEKLRHKELQGYGNKTIIDGKEQTVGAGGRFGGVHLAMSDQKTQENNMAMLKAMFEREKKRRRKEQKNREADMEEEEEEKQ</sequence>
<name>A0ABD3MV75_9STRA</name>
<evidence type="ECO:0000256" key="1">
    <source>
        <dbReference type="SAM" id="MobiDB-lite"/>
    </source>
</evidence>
<feature type="compositionally biased region" description="Acidic residues" evidence="1">
    <location>
        <begin position="140"/>
        <end position="149"/>
    </location>
</feature>
<dbReference type="Proteomes" id="UP001530400">
    <property type="component" value="Unassembled WGS sequence"/>
</dbReference>
<dbReference type="AlphaFoldDB" id="A0ABD3MV75"/>
<accession>A0ABD3MV75</accession>
<evidence type="ECO:0000256" key="2">
    <source>
        <dbReference type="SAM" id="Phobius"/>
    </source>
</evidence>
<organism evidence="3 4">
    <name type="scientific">Cyclotella atomus</name>
    <dbReference type="NCBI Taxonomy" id="382360"/>
    <lineage>
        <taxon>Eukaryota</taxon>
        <taxon>Sar</taxon>
        <taxon>Stramenopiles</taxon>
        <taxon>Ochrophyta</taxon>
        <taxon>Bacillariophyta</taxon>
        <taxon>Coscinodiscophyceae</taxon>
        <taxon>Thalassiosirophycidae</taxon>
        <taxon>Stephanodiscales</taxon>
        <taxon>Stephanodiscaceae</taxon>
        <taxon>Cyclotella</taxon>
    </lineage>
</organism>